<reference evidence="2" key="1">
    <citation type="journal article" date="2019" name="Int. J. Syst. Evol. Microbiol.">
        <title>The Global Catalogue of Microorganisms (GCM) 10K type strain sequencing project: providing services to taxonomists for standard genome sequencing and annotation.</title>
        <authorList>
            <consortium name="The Broad Institute Genomics Platform"/>
            <consortium name="The Broad Institute Genome Sequencing Center for Infectious Disease"/>
            <person name="Wu L."/>
            <person name="Ma J."/>
        </authorList>
    </citation>
    <scope>NUCLEOTIDE SEQUENCE [LARGE SCALE GENOMIC DNA]</scope>
    <source>
        <strain evidence="2">KCTC 23707</strain>
    </source>
</reference>
<evidence type="ECO:0000313" key="1">
    <source>
        <dbReference type="EMBL" id="MFD2258257.1"/>
    </source>
</evidence>
<gene>
    <name evidence="1" type="ORF">ACFSMZ_00555</name>
</gene>
<sequence length="372" mass="41607">MLVFIRSYLSAYDARMGKHFRVMGRLGIPFRFIGWNRDGRPLRTGAHEILYERASRLGARWHNAFAIIGWNLFLARTLFRLRREIAAVHAVDLDTAAAAFLFCRLFGKPLIFDVYDKYTAVRSIDGPAGWLLDALERYIARRADLTLLASEDRFGQMDLPKGLPNVLVLENVPGNQVSATALPKFDGRWRVGYFGVLEPIHRGLEDLMRVASRRSDVELHLAGYGGLEAMVADFAAKHENIHYHGPKGSDAGLELMAEMHAIAGLYYLSVPNHAFAAPNKYYEHLMIGRGLLTTAGTSPGRRVEQHGTGWAIGEGADALDAWLDGLRPEAVETAGRAARALWEERYKDYFEERYVSVYGSRVAELVKASPNG</sequence>
<keyword evidence="2" id="KW-1185">Reference proteome</keyword>
<dbReference type="EMBL" id="JBHUIR010000004">
    <property type="protein sequence ID" value="MFD2258257.1"/>
    <property type="molecule type" value="Genomic_DNA"/>
</dbReference>
<accession>A0ABW5DB87</accession>
<evidence type="ECO:0000313" key="2">
    <source>
        <dbReference type="Proteomes" id="UP001597373"/>
    </source>
</evidence>
<dbReference type="RefSeq" id="WP_345098404.1">
    <property type="nucleotide sequence ID" value="NZ_BAABGS010000015.1"/>
</dbReference>
<dbReference type="Gene3D" id="3.40.50.2000">
    <property type="entry name" value="Glycogen Phosphorylase B"/>
    <property type="match status" value="1"/>
</dbReference>
<dbReference type="Proteomes" id="UP001597373">
    <property type="component" value="Unassembled WGS sequence"/>
</dbReference>
<dbReference type="SUPFAM" id="SSF53756">
    <property type="entry name" value="UDP-Glycosyltransferase/glycogen phosphorylase"/>
    <property type="match status" value="1"/>
</dbReference>
<name>A0ABW5DB87_9HYPH</name>
<proteinExistence type="predicted"/>
<protein>
    <submittedName>
        <fullName evidence="1">Glycosyltransferase</fullName>
    </submittedName>
</protein>
<comment type="caution">
    <text evidence="1">The sequence shown here is derived from an EMBL/GenBank/DDBJ whole genome shotgun (WGS) entry which is preliminary data.</text>
</comment>
<organism evidence="1 2">
    <name type="scientific">Chelativorans composti</name>
    <dbReference type="NCBI Taxonomy" id="768533"/>
    <lineage>
        <taxon>Bacteria</taxon>
        <taxon>Pseudomonadati</taxon>
        <taxon>Pseudomonadota</taxon>
        <taxon>Alphaproteobacteria</taxon>
        <taxon>Hyphomicrobiales</taxon>
        <taxon>Phyllobacteriaceae</taxon>
        <taxon>Chelativorans</taxon>
    </lineage>
</organism>